<keyword evidence="4" id="KW-1185">Reference proteome</keyword>
<gene>
    <name evidence="2" type="ORF">DME_LOCUS5312</name>
</gene>
<accession>A0A0N4U2N2</accession>
<dbReference type="EMBL" id="UYYG01001152">
    <property type="protein sequence ID" value="VDN55339.1"/>
    <property type="molecule type" value="Genomic_DNA"/>
</dbReference>
<keyword evidence="1" id="KW-0472">Membrane</keyword>
<dbReference type="Proteomes" id="UP000038040">
    <property type="component" value="Unplaced"/>
</dbReference>
<name>A0A0N4U2N2_DRAME</name>
<reference evidence="5" key="1">
    <citation type="submission" date="2017-02" db="UniProtKB">
        <authorList>
            <consortium name="WormBaseParasite"/>
        </authorList>
    </citation>
    <scope>IDENTIFICATION</scope>
</reference>
<proteinExistence type="predicted"/>
<keyword evidence="1" id="KW-0812">Transmembrane</keyword>
<reference evidence="2 4" key="2">
    <citation type="submission" date="2018-11" db="EMBL/GenBank/DDBJ databases">
        <authorList>
            <consortium name="Pathogen Informatics"/>
        </authorList>
    </citation>
    <scope>NUCLEOTIDE SEQUENCE [LARGE SCALE GENOMIC DNA]</scope>
</reference>
<organism evidence="3 5">
    <name type="scientific">Dracunculus medinensis</name>
    <name type="common">Guinea worm</name>
    <dbReference type="NCBI Taxonomy" id="318479"/>
    <lineage>
        <taxon>Eukaryota</taxon>
        <taxon>Metazoa</taxon>
        <taxon>Ecdysozoa</taxon>
        <taxon>Nematoda</taxon>
        <taxon>Chromadorea</taxon>
        <taxon>Rhabditida</taxon>
        <taxon>Spirurina</taxon>
        <taxon>Dracunculoidea</taxon>
        <taxon>Dracunculidae</taxon>
        <taxon>Dracunculus</taxon>
    </lineage>
</organism>
<protein>
    <submittedName>
        <fullName evidence="2 5">Uncharacterized protein</fullName>
    </submittedName>
</protein>
<sequence>MDLINEKIRRKESRVASIGGTKIPWRYRSELVHEQKLDRPHFYIWIAIFISSFVGIAVFAKVKTDVIQERKKAMAEREKFRKELKGNVGAVENYIPLIAHWFLHSKK</sequence>
<evidence type="ECO:0000313" key="2">
    <source>
        <dbReference type="EMBL" id="VDN55339.1"/>
    </source>
</evidence>
<dbReference type="OrthoDB" id="5808865at2759"/>
<dbReference type="Proteomes" id="UP000274756">
    <property type="component" value="Unassembled WGS sequence"/>
</dbReference>
<evidence type="ECO:0000256" key="1">
    <source>
        <dbReference type="SAM" id="Phobius"/>
    </source>
</evidence>
<evidence type="ECO:0000313" key="5">
    <source>
        <dbReference type="WBParaSite" id="DME_0000095201-mRNA-1"/>
    </source>
</evidence>
<evidence type="ECO:0000313" key="3">
    <source>
        <dbReference type="Proteomes" id="UP000038040"/>
    </source>
</evidence>
<evidence type="ECO:0000313" key="4">
    <source>
        <dbReference type="Proteomes" id="UP000274756"/>
    </source>
</evidence>
<dbReference type="WBParaSite" id="DME_0000095201-mRNA-1">
    <property type="protein sequence ID" value="DME_0000095201-mRNA-1"/>
    <property type="gene ID" value="DME_0000095201"/>
</dbReference>
<dbReference type="AlphaFoldDB" id="A0A0N4U2N2"/>
<keyword evidence="1" id="KW-1133">Transmembrane helix</keyword>
<feature type="transmembrane region" description="Helical" evidence="1">
    <location>
        <begin position="42"/>
        <end position="62"/>
    </location>
</feature>